<evidence type="ECO:0000256" key="16">
    <source>
        <dbReference type="ARBA" id="ARBA00042798"/>
    </source>
</evidence>
<dbReference type="Gene3D" id="3.20.20.70">
    <property type="entry name" value="Aldolase class I"/>
    <property type="match status" value="1"/>
</dbReference>
<keyword evidence="9" id="KW-0234">DNA repair</keyword>
<comment type="catalytic activity">
    <reaction evidence="10">
        <text>8-oxo-dGTP + H2O = 8-oxo-dGMP + diphosphate + H(+)</text>
        <dbReference type="Rhea" id="RHEA:31575"/>
        <dbReference type="ChEBI" id="CHEBI:15377"/>
        <dbReference type="ChEBI" id="CHEBI:15378"/>
        <dbReference type="ChEBI" id="CHEBI:33019"/>
        <dbReference type="ChEBI" id="CHEBI:63224"/>
        <dbReference type="ChEBI" id="CHEBI:77896"/>
        <dbReference type="EC" id="3.6.1.55"/>
    </reaction>
</comment>
<evidence type="ECO:0000256" key="3">
    <source>
        <dbReference type="ARBA" id="ARBA00022457"/>
    </source>
</evidence>
<dbReference type="InterPro" id="IPR013785">
    <property type="entry name" value="Aldolase_TIM"/>
</dbReference>
<dbReference type="AlphaFoldDB" id="A0A1T0A2J2"/>
<dbReference type="SUPFAM" id="SSF55811">
    <property type="entry name" value="Nudix"/>
    <property type="match status" value="1"/>
</dbReference>
<keyword evidence="5" id="KW-0479">Metal-binding</keyword>
<evidence type="ECO:0000256" key="4">
    <source>
        <dbReference type="ARBA" id="ARBA00022705"/>
    </source>
</evidence>
<dbReference type="OrthoDB" id="9810648at2"/>
<comment type="cofactor">
    <cofactor evidence="1">
        <name>Mg(2+)</name>
        <dbReference type="ChEBI" id="CHEBI:18420"/>
    </cofactor>
</comment>
<gene>
    <name evidence="19" type="primary">mutT</name>
    <name evidence="18" type="ORF">B0181_05750</name>
    <name evidence="19" type="ORF">NCTC10293_01890</name>
</gene>
<organism evidence="18 20">
    <name type="scientific">Moraxella caviae</name>
    <dbReference type="NCBI Taxonomy" id="34060"/>
    <lineage>
        <taxon>Bacteria</taxon>
        <taxon>Pseudomonadati</taxon>
        <taxon>Pseudomonadota</taxon>
        <taxon>Gammaproteobacteria</taxon>
        <taxon>Moraxellales</taxon>
        <taxon>Moraxellaceae</taxon>
        <taxon>Moraxella</taxon>
    </lineage>
</organism>
<dbReference type="Proteomes" id="UP000190435">
    <property type="component" value="Unassembled WGS sequence"/>
</dbReference>
<evidence type="ECO:0000256" key="7">
    <source>
        <dbReference type="ARBA" id="ARBA00022801"/>
    </source>
</evidence>
<feature type="domain" description="Nudix hydrolase" evidence="17">
    <location>
        <begin position="3"/>
        <end position="149"/>
    </location>
</feature>
<dbReference type="Pfam" id="PF02581">
    <property type="entry name" value="TMP-TENI"/>
    <property type="match status" value="1"/>
</dbReference>
<evidence type="ECO:0000256" key="11">
    <source>
        <dbReference type="ARBA" id="ARBA00036904"/>
    </source>
</evidence>
<comment type="catalytic activity">
    <reaction evidence="11">
        <text>8-oxo-GTP + H2O = 8-oxo-GMP + diphosphate + H(+)</text>
        <dbReference type="Rhea" id="RHEA:67616"/>
        <dbReference type="ChEBI" id="CHEBI:15377"/>
        <dbReference type="ChEBI" id="CHEBI:15378"/>
        <dbReference type="ChEBI" id="CHEBI:33019"/>
        <dbReference type="ChEBI" id="CHEBI:143553"/>
        <dbReference type="ChEBI" id="CHEBI:145694"/>
    </reaction>
</comment>
<evidence type="ECO:0000256" key="13">
    <source>
        <dbReference type="ARBA" id="ARBA00040794"/>
    </source>
</evidence>
<dbReference type="GO" id="GO:0006281">
    <property type="term" value="P:DNA repair"/>
    <property type="evidence" value="ECO:0007669"/>
    <property type="project" value="UniProtKB-KW"/>
</dbReference>
<dbReference type="PANTHER" id="PTHR47707:SF1">
    <property type="entry name" value="NUDIX HYDROLASE FAMILY PROTEIN"/>
    <property type="match status" value="1"/>
</dbReference>
<evidence type="ECO:0000256" key="12">
    <source>
        <dbReference type="ARBA" id="ARBA00038905"/>
    </source>
</evidence>
<dbReference type="GO" id="GO:0006260">
    <property type="term" value="P:DNA replication"/>
    <property type="evidence" value="ECO:0007669"/>
    <property type="project" value="UniProtKB-KW"/>
</dbReference>
<keyword evidence="20" id="KW-1185">Reference proteome</keyword>
<reference evidence="18 20" key="1">
    <citation type="submission" date="2017-02" db="EMBL/GenBank/DDBJ databases">
        <title>Draft genome sequence of Moraxella caviae CCUG 355 type strain.</title>
        <authorList>
            <person name="Engstrom-Jakobsson H."/>
            <person name="Salva-Serra F."/>
            <person name="Thorell K."/>
            <person name="Gonzales-Siles L."/>
            <person name="Karlsson R."/>
            <person name="Boulund F."/>
            <person name="Engstrand L."/>
            <person name="Moore E."/>
        </authorList>
    </citation>
    <scope>NUCLEOTIDE SEQUENCE [LARGE SCALE GENOMIC DNA]</scope>
    <source>
        <strain evidence="18 20">CCUG 355</strain>
    </source>
</reference>
<dbReference type="GO" id="GO:0008413">
    <property type="term" value="F:8-oxo-7,8-dihydroguanosine triphosphate pyrophosphatase activity"/>
    <property type="evidence" value="ECO:0007669"/>
    <property type="project" value="TreeGrafter"/>
</dbReference>
<evidence type="ECO:0000259" key="17">
    <source>
        <dbReference type="PROSITE" id="PS51462"/>
    </source>
</evidence>
<evidence type="ECO:0000256" key="5">
    <source>
        <dbReference type="ARBA" id="ARBA00022723"/>
    </source>
</evidence>
<dbReference type="PROSITE" id="PS00893">
    <property type="entry name" value="NUDIX_BOX"/>
    <property type="match status" value="1"/>
</dbReference>
<evidence type="ECO:0000256" key="10">
    <source>
        <dbReference type="ARBA" id="ARBA00035861"/>
    </source>
</evidence>
<evidence type="ECO:0000256" key="9">
    <source>
        <dbReference type="ARBA" id="ARBA00023204"/>
    </source>
</evidence>
<proteinExistence type="inferred from homology"/>
<evidence type="ECO:0000256" key="2">
    <source>
        <dbReference type="ARBA" id="ARBA00005582"/>
    </source>
</evidence>
<dbReference type="InterPro" id="IPR020084">
    <property type="entry name" value="NUDIX_hydrolase_CS"/>
</dbReference>
<dbReference type="GO" id="GO:0046872">
    <property type="term" value="F:metal ion binding"/>
    <property type="evidence" value="ECO:0007669"/>
    <property type="project" value="UniProtKB-KW"/>
</dbReference>
<dbReference type="GO" id="GO:0009228">
    <property type="term" value="P:thiamine biosynthetic process"/>
    <property type="evidence" value="ECO:0007669"/>
    <property type="project" value="UniProtKB-KW"/>
</dbReference>
<dbReference type="GO" id="GO:0044715">
    <property type="term" value="F:8-oxo-dGDP phosphatase activity"/>
    <property type="evidence" value="ECO:0007669"/>
    <property type="project" value="TreeGrafter"/>
</dbReference>
<dbReference type="InterPro" id="IPR000086">
    <property type="entry name" value="NUDIX_hydrolase_dom"/>
</dbReference>
<sequence length="358" mass="38690">MKEINVAVAVLCFDGGQLGDEFLVAKRLMHQHQGGKLEFVGGKIEPNETARSALVREVAEELGLDISANLAVRMGVIRHEYTDDAGRADKKVALHVFKVMLDLSQYKTFKNQQFGKDGQVLSWLSTDELHAKKDEFPAANARIFEWLKLPQYLAISQPLANFTSVQQWAEHYAKVCEHRQNAPLYVRLQASISDERAAIEAVAKVTAGGACRLIVPLSNFLAYQDKLSQAARAQIVALKLNHDELMTAKAQDLVQNWAVDLPILASCHDAPSIQKANALASLSVAEGRGAGLVAILLSPVLPTATHPEAAGLGFERFGELAGLSDVPVFALGGLKPDDLAQCQAYGAWGVSGIRGFGG</sequence>
<dbReference type="EMBL" id="UGQE01000004">
    <property type="protein sequence ID" value="STZ14297.1"/>
    <property type="molecule type" value="Genomic_DNA"/>
</dbReference>
<dbReference type="InterPro" id="IPR036206">
    <property type="entry name" value="ThiamineP_synth_sf"/>
</dbReference>
<reference evidence="19 21" key="2">
    <citation type="submission" date="2018-06" db="EMBL/GenBank/DDBJ databases">
        <authorList>
            <consortium name="Pathogen Informatics"/>
            <person name="Doyle S."/>
        </authorList>
    </citation>
    <scope>NUCLEOTIDE SEQUENCE [LARGE SCALE GENOMIC DNA]</scope>
    <source>
        <strain evidence="19 21">NCTC10293</strain>
    </source>
</reference>
<keyword evidence="3" id="KW-0515">Mutator protein</keyword>
<evidence type="ECO:0000256" key="8">
    <source>
        <dbReference type="ARBA" id="ARBA00022842"/>
    </source>
</evidence>
<dbReference type="SUPFAM" id="SSF51391">
    <property type="entry name" value="Thiamin phosphate synthase"/>
    <property type="match status" value="1"/>
</dbReference>
<evidence type="ECO:0000313" key="21">
    <source>
        <dbReference type="Proteomes" id="UP000255279"/>
    </source>
</evidence>
<dbReference type="Gene3D" id="3.90.79.10">
    <property type="entry name" value="Nucleoside Triphosphate Pyrophosphohydrolase"/>
    <property type="match status" value="1"/>
</dbReference>
<keyword evidence="7 19" id="KW-0378">Hydrolase</keyword>
<keyword evidence="8" id="KW-0460">Magnesium</keyword>
<evidence type="ECO:0000256" key="15">
    <source>
        <dbReference type="ARBA" id="ARBA00041979"/>
    </source>
</evidence>
<evidence type="ECO:0000313" key="19">
    <source>
        <dbReference type="EMBL" id="STZ14297.1"/>
    </source>
</evidence>
<dbReference type="STRING" id="34060.B0181_05750"/>
<dbReference type="PROSITE" id="PS51462">
    <property type="entry name" value="NUDIX"/>
    <property type="match status" value="1"/>
</dbReference>
<protein>
    <recommendedName>
        <fullName evidence="13">8-oxo-dGTP diphosphatase</fullName>
        <ecNumber evidence="12">3.6.1.55</ecNumber>
    </recommendedName>
    <alternativeName>
        <fullName evidence="16">7,8-dihydro-8-oxoguanine-triphosphatase</fullName>
    </alternativeName>
    <alternativeName>
        <fullName evidence="15">Mutator protein MutT</fullName>
    </alternativeName>
    <alternativeName>
        <fullName evidence="14">dGTP pyrophosphohydrolase</fullName>
    </alternativeName>
</protein>
<dbReference type="Pfam" id="PF00293">
    <property type="entry name" value="NUDIX"/>
    <property type="match status" value="1"/>
</dbReference>
<evidence type="ECO:0000256" key="14">
    <source>
        <dbReference type="ARBA" id="ARBA00041592"/>
    </source>
</evidence>
<dbReference type="RefSeq" id="WP_078276553.1">
    <property type="nucleotide sequence ID" value="NZ_CAACXO010000040.1"/>
</dbReference>
<dbReference type="GO" id="GO:0035539">
    <property type="term" value="F:8-oxo-7,8-dihydrodeoxyguanosine triphosphate pyrophosphatase activity"/>
    <property type="evidence" value="ECO:0007669"/>
    <property type="project" value="UniProtKB-EC"/>
</dbReference>
<comment type="similarity">
    <text evidence="2">Belongs to the Nudix hydrolase family.</text>
</comment>
<dbReference type="InterPro" id="IPR022998">
    <property type="entry name" value="ThiamineP_synth_TenI"/>
</dbReference>
<dbReference type="EMBL" id="MUXU01000035">
    <property type="protein sequence ID" value="OOR89915.1"/>
    <property type="molecule type" value="Genomic_DNA"/>
</dbReference>
<dbReference type="EC" id="3.6.1.55" evidence="12"/>
<dbReference type="InterPro" id="IPR015797">
    <property type="entry name" value="NUDIX_hydrolase-like_dom_sf"/>
</dbReference>
<evidence type="ECO:0000313" key="18">
    <source>
        <dbReference type="EMBL" id="OOR89915.1"/>
    </source>
</evidence>
<dbReference type="PANTHER" id="PTHR47707">
    <property type="entry name" value="8-OXO-DGTP DIPHOSPHATASE"/>
    <property type="match status" value="1"/>
</dbReference>
<evidence type="ECO:0000313" key="20">
    <source>
        <dbReference type="Proteomes" id="UP000190435"/>
    </source>
</evidence>
<dbReference type="InterPro" id="IPR047127">
    <property type="entry name" value="MutT-like"/>
</dbReference>
<evidence type="ECO:0000256" key="6">
    <source>
        <dbReference type="ARBA" id="ARBA00022763"/>
    </source>
</evidence>
<keyword evidence="4" id="KW-0235">DNA replication</keyword>
<dbReference type="Proteomes" id="UP000255279">
    <property type="component" value="Unassembled WGS sequence"/>
</dbReference>
<accession>A0A1T0A2J2</accession>
<name>A0A1T0A2J2_9GAMM</name>
<dbReference type="CDD" id="cd00564">
    <property type="entry name" value="TMP_TenI"/>
    <property type="match status" value="1"/>
</dbReference>
<keyword evidence="6" id="KW-0227">DNA damage</keyword>
<dbReference type="GO" id="GO:0044716">
    <property type="term" value="F:8-oxo-GDP phosphatase activity"/>
    <property type="evidence" value="ECO:0007669"/>
    <property type="project" value="TreeGrafter"/>
</dbReference>
<evidence type="ECO:0000256" key="1">
    <source>
        <dbReference type="ARBA" id="ARBA00001946"/>
    </source>
</evidence>